<feature type="coiled-coil region" evidence="10">
    <location>
        <begin position="77"/>
        <end position="114"/>
    </location>
</feature>
<comment type="subcellular location">
    <subcellularLocation>
        <location evidence="1">Cytoplasm</location>
    </subcellularLocation>
</comment>
<name>E3DR68_HALPG</name>
<evidence type="ECO:0000256" key="4">
    <source>
        <dbReference type="ARBA" id="ARBA00022618"/>
    </source>
</evidence>
<keyword evidence="10" id="KW-0175">Coiled coil</keyword>
<dbReference type="GO" id="GO:0000921">
    <property type="term" value="P:septin ring assembly"/>
    <property type="evidence" value="ECO:0007669"/>
    <property type="project" value="TreeGrafter"/>
</dbReference>
<dbReference type="InterPro" id="IPR053712">
    <property type="entry name" value="Bac_CellDiv_Activator"/>
</dbReference>
<dbReference type="PANTHER" id="PTHR34981">
    <property type="entry name" value="CELL DIVISION PROTEIN ZAPA"/>
    <property type="match status" value="1"/>
</dbReference>
<evidence type="ECO:0000256" key="1">
    <source>
        <dbReference type="ARBA" id="ARBA00004496"/>
    </source>
</evidence>
<dbReference type="GO" id="GO:0005829">
    <property type="term" value="C:cytosol"/>
    <property type="evidence" value="ECO:0007669"/>
    <property type="project" value="TreeGrafter"/>
</dbReference>
<sequence>MIENNNQNRKKFKLNILGDQFTVTGDFSEKYIYKLADHVEKTGQEIKNAYPKLPFRRLSHLMMINLADEYFKLKSEFLDLKTEKERLKDANQSLHQELKKLREENEELNTLLEEVD</sequence>
<evidence type="ECO:0000256" key="10">
    <source>
        <dbReference type="SAM" id="Coils"/>
    </source>
</evidence>
<evidence type="ECO:0000313" key="11">
    <source>
        <dbReference type="EMBL" id="ADO76974.1"/>
    </source>
</evidence>
<evidence type="ECO:0000256" key="6">
    <source>
        <dbReference type="ARBA" id="ARBA00023306"/>
    </source>
</evidence>
<dbReference type="Pfam" id="PF05164">
    <property type="entry name" value="ZapA"/>
    <property type="match status" value="1"/>
</dbReference>
<keyword evidence="6" id="KW-0131">Cell cycle</keyword>
<reference evidence="12" key="1">
    <citation type="submission" date="2010-10" db="EMBL/GenBank/DDBJ databases">
        <title>The complete genome of Halanaerobium praevalens DSM 2228.</title>
        <authorList>
            <consortium name="US DOE Joint Genome Institute (JGI-PGF)"/>
            <person name="Lucas S."/>
            <person name="Copeland A."/>
            <person name="Lapidus A."/>
            <person name="Glavina del Rio T."/>
            <person name="Dalin E."/>
            <person name="Tice H."/>
            <person name="Bruce D."/>
            <person name="Goodwin L."/>
            <person name="Pitluck S."/>
            <person name="Kyrpides N."/>
            <person name="Mavromatis K."/>
            <person name="Ivanova N."/>
            <person name="Ovchinnikova G."/>
            <person name="Chertkov O."/>
            <person name="Detter J.C."/>
            <person name="Han C."/>
            <person name="Larimer F."/>
            <person name="Land M."/>
            <person name="Hauser L."/>
            <person name="Markowitz V."/>
            <person name="Cheng J.-F."/>
            <person name="Hugenholtz P."/>
            <person name="Woyke T."/>
            <person name="Wu D."/>
            <person name="Tindall B."/>
            <person name="Pomrenke H.G."/>
            <person name="Brambilla E."/>
            <person name="Klenk H.-P."/>
            <person name="Eisen J.A."/>
        </authorList>
    </citation>
    <scope>NUCLEOTIDE SEQUENCE [LARGE SCALE GENOMIC DNA]</scope>
    <source>
        <strain evidence="12">ATCC 33744 / DSM 2228 / GSL</strain>
    </source>
</reference>
<dbReference type="GO" id="GO:0030428">
    <property type="term" value="C:cell septum"/>
    <property type="evidence" value="ECO:0007669"/>
    <property type="project" value="TreeGrafter"/>
</dbReference>
<dbReference type="eggNOG" id="COG3027">
    <property type="taxonomic scope" value="Bacteria"/>
</dbReference>
<comment type="function">
    <text evidence="7">Activator of cell division through the inhibition of FtsZ GTPase activity, therefore promoting FtsZ assembly into bundles of protofilaments necessary for the formation of the division Z ring. It is recruited early at mid-cell but it is not essential for cell division.</text>
</comment>
<dbReference type="KEGG" id="hpk:Hprae_0820"/>
<evidence type="ECO:0000256" key="2">
    <source>
        <dbReference type="ARBA" id="ARBA00015195"/>
    </source>
</evidence>
<keyword evidence="12" id="KW-1185">Reference proteome</keyword>
<keyword evidence="3" id="KW-0963">Cytoplasm</keyword>
<dbReference type="PANTHER" id="PTHR34981:SF1">
    <property type="entry name" value="CELL DIVISION PROTEIN ZAPA"/>
    <property type="match status" value="1"/>
</dbReference>
<evidence type="ECO:0000256" key="7">
    <source>
        <dbReference type="ARBA" id="ARBA00024910"/>
    </source>
</evidence>
<dbReference type="InterPro" id="IPR036192">
    <property type="entry name" value="Cell_div_ZapA-like_sf"/>
</dbReference>
<dbReference type="OrthoDB" id="9808604at2"/>
<dbReference type="AlphaFoldDB" id="E3DR68"/>
<dbReference type="RefSeq" id="WP_014553007.1">
    <property type="nucleotide sequence ID" value="NC_017455.1"/>
</dbReference>
<dbReference type="GO" id="GO:0032153">
    <property type="term" value="C:cell division site"/>
    <property type="evidence" value="ECO:0007669"/>
    <property type="project" value="TreeGrafter"/>
</dbReference>
<gene>
    <name evidence="11" type="ordered locus">Hprae_0820</name>
</gene>
<reference evidence="11 12" key="2">
    <citation type="journal article" date="2011" name="Stand. Genomic Sci.">
        <title>Complete genome sequence of the extremely halophilic Halanaerobium praevalens type strain (GSL).</title>
        <authorList>
            <person name="Ivanova N."/>
            <person name="Sikorski J."/>
            <person name="Chertkov O."/>
            <person name="Nolan M."/>
            <person name="Lucas S."/>
            <person name="Hammon N."/>
            <person name="Deshpande S."/>
            <person name="Cheng J.F."/>
            <person name="Tapia R."/>
            <person name="Han C."/>
            <person name="Goodwin L."/>
            <person name="Pitluck S."/>
            <person name="Huntemann M."/>
            <person name="Liolios K."/>
            <person name="Pagani I."/>
            <person name="Mavromatis K."/>
            <person name="Ovchinikova G."/>
            <person name="Pati A."/>
            <person name="Chen A."/>
            <person name="Palaniappan K."/>
            <person name="Land M."/>
            <person name="Hauser L."/>
            <person name="Brambilla E.M."/>
            <person name="Kannan K.P."/>
            <person name="Rohde M."/>
            <person name="Tindall B.J."/>
            <person name="Goker M."/>
            <person name="Detter J.C."/>
            <person name="Woyke T."/>
            <person name="Bristow J."/>
            <person name="Eisen J.A."/>
            <person name="Markowitz V."/>
            <person name="Hugenholtz P."/>
            <person name="Kyrpides N.C."/>
            <person name="Klenk H.P."/>
            <person name="Lapidus A."/>
        </authorList>
    </citation>
    <scope>NUCLEOTIDE SEQUENCE [LARGE SCALE GENOMIC DNA]</scope>
    <source>
        <strain evidence="12">ATCC 33744 / DSM 2228 / GSL</strain>
    </source>
</reference>
<dbReference type="PATRIC" id="fig|572479.3.peg.829"/>
<keyword evidence="5" id="KW-0717">Septation</keyword>
<keyword evidence="4" id="KW-0132">Cell division</keyword>
<proteinExistence type="predicted"/>
<dbReference type="SUPFAM" id="SSF102829">
    <property type="entry name" value="Cell division protein ZapA-like"/>
    <property type="match status" value="1"/>
</dbReference>
<dbReference type="STRING" id="572479.Hprae_0820"/>
<dbReference type="HOGENOM" id="CLU_2093435_0_0_9"/>
<dbReference type="EMBL" id="CP002175">
    <property type="protein sequence ID" value="ADO76974.1"/>
    <property type="molecule type" value="Genomic_DNA"/>
</dbReference>
<evidence type="ECO:0000256" key="8">
    <source>
        <dbReference type="ARBA" id="ARBA00026068"/>
    </source>
</evidence>
<accession>E3DR68</accession>
<evidence type="ECO:0000256" key="9">
    <source>
        <dbReference type="ARBA" id="ARBA00033158"/>
    </source>
</evidence>
<dbReference type="Gene3D" id="6.10.250.790">
    <property type="match status" value="1"/>
</dbReference>
<evidence type="ECO:0000313" key="12">
    <source>
        <dbReference type="Proteomes" id="UP000006866"/>
    </source>
</evidence>
<dbReference type="Proteomes" id="UP000006866">
    <property type="component" value="Chromosome"/>
</dbReference>
<dbReference type="GO" id="GO:0043093">
    <property type="term" value="P:FtsZ-dependent cytokinesis"/>
    <property type="evidence" value="ECO:0007669"/>
    <property type="project" value="TreeGrafter"/>
</dbReference>
<organism evidence="11 12">
    <name type="scientific">Halanaerobium praevalens (strain ATCC 33744 / DSM 2228 / GSL)</name>
    <dbReference type="NCBI Taxonomy" id="572479"/>
    <lineage>
        <taxon>Bacteria</taxon>
        <taxon>Bacillati</taxon>
        <taxon>Bacillota</taxon>
        <taxon>Clostridia</taxon>
        <taxon>Halanaerobiales</taxon>
        <taxon>Halanaerobiaceae</taxon>
        <taxon>Halanaerobium</taxon>
    </lineage>
</organism>
<evidence type="ECO:0000256" key="5">
    <source>
        <dbReference type="ARBA" id="ARBA00023210"/>
    </source>
</evidence>
<protein>
    <recommendedName>
        <fullName evidence="2">Cell division protein ZapA</fullName>
    </recommendedName>
    <alternativeName>
        <fullName evidence="9">Z ring-associated protein ZapA</fullName>
    </alternativeName>
</protein>
<dbReference type="InterPro" id="IPR007838">
    <property type="entry name" value="Cell_div_ZapA-like"/>
</dbReference>
<comment type="subunit">
    <text evidence="8">Homodimer. Interacts with FtsZ.</text>
</comment>
<dbReference type="GO" id="GO:0000917">
    <property type="term" value="P:division septum assembly"/>
    <property type="evidence" value="ECO:0007669"/>
    <property type="project" value="UniProtKB-KW"/>
</dbReference>
<evidence type="ECO:0000256" key="3">
    <source>
        <dbReference type="ARBA" id="ARBA00022490"/>
    </source>
</evidence>